<accession>A0ABX7C5E0</accession>
<dbReference type="CDD" id="cd06532">
    <property type="entry name" value="Glyco_transf_25"/>
    <property type="match status" value="1"/>
</dbReference>
<evidence type="ECO:0000313" key="3">
    <source>
        <dbReference type="Proteomes" id="UP000595857"/>
    </source>
</evidence>
<dbReference type="EMBL" id="CP068046">
    <property type="protein sequence ID" value="QQR39428.1"/>
    <property type="molecule type" value="Genomic_DNA"/>
</dbReference>
<dbReference type="Proteomes" id="UP000595857">
    <property type="component" value="Chromosome"/>
</dbReference>
<gene>
    <name evidence="2" type="ORF">JI748_17210</name>
</gene>
<evidence type="ECO:0000313" key="2">
    <source>
        <dbReference type="EMBL" id="QQR39428.1"/>
    </source>
</evidence>
<evidence type="ECO:0000259" key="1">
    <source>
        <dbReference type="Pfam" id="PF01755"/>
    </source>
</evidence>
<keyword evidence="3" id="KW-1185">Reference proteome</keyword>
<proteinExistence type="predicted"/>
<feature type="domain" description="Glycosyl transferase family 25" evidence="1">
    <location>
        <begin position="2"/>
        <end position="173"/>
    </location>
</feature>
<protein>
    <submittedName>
        <fullName evidence="2">Glycosyltransferase family 25 protein</fullName>
    </submittedName>
</protein>
<reference evidence="2 3" key="1">
    <citation type="submission" date="2021-01" db="EMBL/GenBank/DDBJ databases">
        <title>Genome seq and assembly of Devosia sp. LEGU1.</title>
        <authorList>
            <person name="Chhetri G."/>
        </authorList>
    </citation>
    <scope>NUCLEOTIDE SEQUENCE [LARGE SCALE GENOMIC DNA]</scope>
    <source>
        <strain evidence="2 3">LEGU1</strain>
    </source>
</reference>
<organism evidence="2 3">
    <name type="scientific">Devosia rhizoryzae</name>
    <dbReference type="NCBI Taxonomy" id="2774137"/>
    <lineage>
        <taxon>Bacteria</taxon>
        <taxon>Pseudomonadati</taxon>
        <taxon>Pseudomonadota</taxon>
        <taxon>Alphaproteobacteria</taxon>
        <taxon>Hyphomicrobiales</taxon>
        <taxon>Devosiaceae</taxon>
        <taxon>Devosia</taxon>
    </lineage>
</organism>
<dbReference type="InterPro" id="IPR002654">
    <property type="entry name" value="Glyco_trans_25"/>
</dbReference>
<name>A0ABX7C5E0_9HYPH</name>
<dbReference type="Pfam" id="PF01755">
    <property type="entry name" value="Glyco_transf_25"/>
    <property type="match status" value="1"/>
</dbReference>
<sequence>MQVYYINLADRPDRRRAMEDRFDALGIVATRVEAATPNDVDENMRALYCNTEAYRWQTPPEVACSLSHLRALKLFLNSREDYALILEDDAILSSRLPAFLKLYVASKPEIDLTHLETDHARLRLAPKAHLTIGGVGIFRAYNTLRGAAGYIVSRKAAARILAGTEVLELMTDQALFNPFERPSCELVVRQTDPALIIQEEFVDDHATSSSDLGQFRVQRVKEDASNVKGRLWYNAVDLFRRDVWQPIIKAWHEYAGGAKRRAVRFER</sequence>
<dbReference type="RefSeq" id="WP_201633553.1">
    <property type="nucleotide sequence ID" value="NZ_CP068046.1"/>
</dbReference>